<dbReference type="RefSeq" id="YP_009278690.1">
    <property type="nucleotide sequence ID" value="NC_031010.1"/>
</dbReference>
<dbReference type="GeneID" id="29061929"/>
<accession>A0A1B2IDS7</accession>
<protein>
    <submittedName>
        <fullName evidence="1">Uncharacterized protein</fullName>
    </submittedName>
</protein>
<gene>
    <name evidence="1" type="ORF">KWAN_85</name>
</gene>
<reference evidence="1 2" key="1">
    <citation type="submission" date="2016-06" db="EMBL/GenBank/DDBJ databases">
        <authorList>
            <person name="Kjaerup R.B."/>
            <person name="Dalgaard T.S."/>
            <person name="Juul-Madsen H.R."/>
        </authorList>
    </citation>
    <scope>NUCLEOTIDE SEQUENCE [LARGE SCALE GENOMIC DNA]</scope>
</reference>
<organism evidence="1 2">
    <name type="scientific">Erwinia phage vB_EamM_Kwan</name>
    <dbReference type="NCBI Taxonomy" id="1883374"/>
    <lineage>
        <taxon>Viruses</taxon>
        <taxon>Duplodnaviria</taxon>
        <taxon>Heunggongvirae</taxon>
        <taxon>Uroviricota</taxon>
        <taxon>Caudoviricetes</taxon>
        <taxon>Chimalliviridae</taxon>
        <taxon>Wellingtonvirus</taxon>
        <taxon>Wellingtonvirus wellington</taxon>
    </lineage>
</organism>
<dbReference type="KEGG" id="vg:29061929"/>
<dbReference type="EMBL" id="KX397369">
    <property type="protein sequence ID" value="ANZ49437.1"/>
    <property type="molecule type" value="Genomic_DNA"/>
</dbReference>
<evidence type="ECO:0000313" key="2">
    <source>
        <dbReference type="Proteomes" id="UP000202923"/>
    </source>
</evidence>
<dbReference type="Proteomes" id="UP000202923">
    <property type="component" value="Genome"/>
</dbReference>
<evidence type="ECO:0000313" key="1">
    <source>
        <dbReference type="EMBL" id="ANZ49437.1"/>
    </source>
</evidence>
<sequence>MGEFNLGKFWNTVQAKYYVDETDNLFVSESQLYELAGRYVEEHDLTALVVTFEGTTVYERVIHGGPLSTPEMMEACYSTVAAAMHSALLSTWDAKTRDNYLRDLFTIVRQINVNAPDEEAQELLRRIKPESDTVDHAPDGIYWNASHYIRKFFPDNDSLPPVQFSNGEMLFLIRPMYDEHQVEVLTMAFRNDLSLQGRKLMAWTMEYDEDLQQLIDEFKASVDKLGWKLV</sequence>
<name>A0A1B2IDS7_9CAUD</name>
<proteinExistence type="predicted"/>